<evidence type="ECO:0000256" key="2">
    <source>
        <dbReference type="SAM" id="Phobius"/>
    </source>
</evidence>
<dbReference type="InterPro" id="IPR058729">
    <property type="entry name" value="Beta-barrel_RND-rel"/>
</dbReference>
<keyword evidence="2" id="KW-0812">Transmembrane</keyword>
<keyword evidence="1" id="KW-0175">Coiled coil</keyword>
<sequence>MAKKKIKIKFTNIFLLIIVIYILVQIILWTIGYFTRTMVLDEEDINLQVKEKGLVVMNETLVKAEDDGIIKYDIDSDEKIQNNKLLFTISKSNVNEKINEKIEVLENEIKDLEQKEKNKSSNIILNKKEELKILKNQKQTYYTDYKAPISGVALFKYDKNFNISVDQLDDIDSKMLDSIENNFISIDKKDHKVSQDDVVLRLIDLNQVYICIFQDKNKEIFKEGQDVKVVVNNSEIDAKVEKIYDKKSEDVVAIKIMEQNAIIYNTRVQEFGIIYRKIQGFKIPIESVVEKNKKLGVYVIDEENKMPKFVNIGEDYYKDAKYYYVDYNKNKESLNLYDRILLYPNFINKNIKVSR</sequence>
<dbReference type="EMBL" id="CACRUE010000039">
    <property type="protein sequence ID" value="VYU41997.1"/>
    <property type="molecule type" value="Genomic_DNA"/>
</dbReference>
<keyword evidence="2" id="KW-1133">Transmembrane helix</keyword>
<reference evidence="4" key="1">
    <citation type="submission" date="2019-11" db="EMBL/GenBank/DDBJ databases">
        <authorList>
            <person name="Feng L."/>
        </authorList>
    </citation>
    <scope>NUCLEOTIDE SEQUENCE</scope>
    <source>
        <strain evidence="4">IbartlettiiLFYP30</strain>
    </source>
</reference>
<name>A0A6N3EVL9_9FIRM</name>
<dbReference type="Pfam" id="PF26011">
    <property type="entry name" value="Beta-barrel_RND_rel"/>
    <property type="match status" value="1"/>
</dbReference>
<dbReference type="AlphaFoldDB" id="A0A6N3EVL9"/>
<accession>A0A6N3EVL9</accession>
<proteinExistence type="predicted"/>
<organism evidence="4">
    <name type="scientific">Intestinibacter bartlettii</name>
    <dbReference type="NCBI Taxonomy" id="261299"/>
    <lineage>
        <taxon>Bacteria</taxon>
        <taxon>Bacillati</taxon>
        <taxon>Bacillota</taxon>
        <taxon>Clostridia</taxon>
        <taxon>Peptostreptococcales</taxon>
        <taxon>Peptostreptococcaceae</taxon>
        <taxon>Intestinibacter</taxon>
    </lineage>
</organism>
<protein>
    <submittedName>
        <fullName evidence="4">HlyD family secretion protein</fullName>
    </submittedName>
</protein>
<feature type="transmembrane region" description="Helical" evidence="2">
    <location>
        <begin position="12"/>
        <end position="34"/>
    </location>
</feature>
<gene>
    <name evidence="4" type="ORF">IBLFYP30_02612</name>
</gene>
<dbReference type="RefSeq" id="WP_156531132.1">
    <property type="nucleotide sequence ID" value="NZ_CACRUE010000039.1"/>
</dbReference>
<keyword evidence="2" id="KW-0472">Membrane</keyword>
<evidence type="ECO:0000256" key="1">
    <source>
        <dbReference type="SAM" id="Coils"/>
    </source>
</evidence>
<feature type="domain" description="RND related beta-barrel" evidence="3">
    <location>
        <begin position="209"/>
        <end position="276"/>
    </location>
</feature>
<evidence type="ECO:0000259" key="3">
    <source>
        <dbReference type="Pfam" id="PF26011"/>
    </source>
</evidence>
<feature type="coiled-coil region" evidence="1">
    <location>
        <begin position="95"/>
        <end position="122"/>
    </location>
</feature>
<evidence type="ECO:0000313" key="4">
    <source>
        <dbReference type="EMBL" id="VYU41997.1"/>
    </source>
</evidence>